<organism evidence="6 7">
    <name type="scientific">Demequina muriae</name>
    <dbReference type="NCBI Taxonomy" id="3051664"/>
    <lineage>
        <taxon>Bacteria</taxon>
        <taxon>Bacillati</taxon>
        <taxon>Actinomycetota</taxon>
        <taxon>Actinomycetes</taxon>
        <taxon>Micrococcales</taxon>
        <taxon>Demequinaceae</taxon>
        <taxon>Demequina</taxon>
    </lineage>
</organism>
<feature type="active site" description="Proton acceptor" evidence="4">
    <location>
        <position position="163"/>
    </location>
</feature>
<feature type="short sequence motif" description="GXGXXG" evidence="4">
    <location>
        <begin position="9"/>
        <end position="14"/>
    </location>
</feature>
<dbReference type="InterPro" id="IPR002641">
    <property type="entry name" value="PNPLA_dom"/>
</dbReference>
<sequence length="276" mass="29721">MTVGYVLGGGGVRGAVEVGMLRALFDAGVTPDLVVGTSIGAINGAAVAANPTAAVVDVLEHAWASPTASAVYGESWPRQLRRLAQSKTHLNDPEPLRLLLESILGADAQFEDLPVPLAVCAASIERASEQWFDTGPVVQAVLASASVPAALPPTRIGDEHYIDGGVVNSIPLGEAISRGADEVYVLQVGRIEEPLGVPTRPSEVGRVAFEISRRHRFARDLDEVPEHVTVHVLPYGGRQPGDERLNAYRRLDRTHARMQAAYDASRLYLEYHRRGR</sequence>
<feature type="short sequence motif" description="DGA/G" evidence="4">
    <location>
        <begin position="163"/>
        <end position="165"/>
    </location>
</feature>
<dbReference type="Proteomes" id="UP001172708">
    <property type="component" value="Unassembled WGS sequence"/>
</dbReference>
<evidence type="ECO:0000256" key="2">
    <source>
        <dbReference type="ARBA" id="ARBA00022963"/>
    </source>
</evidence>
<protein>
    <submittedName>
        <fullName evidence="6">Patatin-like phospholipase family protein</fullName>
    </submittedName>
</protein>
<evidence type="ECO:0000313" key="6">
    <source>
        <dbReference type="EMBL" id="MDN4479660.1"/>
    </source>
</evidence>
<keyword evidence="3 4" id="KW-0443">Lipid metabolism</keyword>
<feature type="short sequence motif" description="GXSXG" evidence="4">
    <location>
        <begin position="36"/>
        <end position="40"/>
    </location>
</feature>
<name>A0ABT8GDZ9_9MICO</name>
<dbReference type="EMBL" id="JAUHQA010000001">
    <property type="protein sequence ID" value="MDN4479660.1"/>
    <property type="molecule type" value="Genomic_DNA"/>
</dbReference>
<dbReference type="SUPFAM" id="SSF52151">
    <property type="entry name" value="FabD/lysophospholipase-like"/>
    <property type="match status" value="1"/>
</dbReference>
<dbReference type="Pfam" id="PF01734">
    <property type="entry name" value="Patatin"/>
    <property type="match status" value="1"/>
</dbReference>
<proteinExistence type="predicted"/>
<evidence type="ECO:0000256" key="3">
    <source>
        <dbReference type="ARBA" id="ARBA00023098"/>
    </source>
</evidence>
<dbReference type="PANTHER" id="PTHR14226:SF57">
    <property type="entry name" value="BLR7027 PROTEIN"/>
    <property type="match status" value="1"/>
</dbReference>
<dbReference type="InterPro" id="IPR050301">
    <property type="entry name" value="NTE"/>
</dbReference>
<feature type="domain" description="PNPLA" evidence="5">
    <location>
        <begin position="5"/>
        <end position="176"/>
    </location>
</feature>
<dbReference type="PROSITE" id="PS51635">
    <property type="entry name" value="PNPLA"/>
    <property type="match status" value="1"/>
</dbReference>
<reference evidence="6" key="1">
    <citation type="submission" date="2023-06" db="EMBL/GenBank/DDBJ databases">
        <title>Egi l300058.</title>
        <authorList>
            <person name="Gao L."/>
            <person name="Fang B.-Z."/>
            <person name="Li W.-J."/>
        </authorList>
    </citation>
    <scope>NUCLEOTIDE SEQUENCE</scope>
    <source>
        <strain evidence="6">EGI L300058</strain>
    </source>
</reference>
<dbReference type="InterPro" id="IPR016035">
    <property type="entry name" value="Acyl_Trfase/lysoPLipase"/>
</dbReference>
<accession>A0ABT8GDZ9</accession>
<dbReference type="RefSeq" id="WP_301140837.1">
    <property type="nucleotide sequence ID" value="NZ_JAUHQA010000001.1"/>
</dbReference>
<comment type="caution">
    <text evidence="6">The sequence shown here is derived from an EMBL/GenBank/DDBJ whole genome shotgun (WGS) entry which is preliminary data.</text>
</comment>
<keyword evidence="1 4" id="KW-0378">Hydrolase</keyword>
<dbReference type="PANTHER" id="PTHR14226">
    <property type="entry name" value="NEUROPATHY TARGET ESTERASE/SWISS CHEESE D.MELANOGASTER"/>
    <property type="match status" value="1"/>
</dbReference>
<gene>
    <name evidence="6" type="ORF">QQX02_01805</name>
</gene>
<feature type="active site" description="Nucleophile" evidence="4">
    <location>
        <position position="38"/>
    </location>
</feature>
<evidence type="ECO:0000256" key="1">
    <source>
        <dbReference type="ARBA" id="ARBA00022801"/>
    </source>
</evidence>
<keyword evidence="2 4" id="KW-0442">Lipid degradation</keyword>
<dbReference type="Gene3D" id="3.40.1090.10">
    <property type="entry name" value="Cytosolic phospholipase A2 catalytic domain"/>
    <property type="match status" value="2"/>
</dbReference>
<keyword evidence="7" id="KW-1185">Reference proteome</keyword>
<evidence type="ECO:0000313" key="7">
    <source>
        <dbReference type="Proteomes" id="UP001172708"/>
    </source>
</evidence>
<evidence type="ECO:0000259" key="5">
    <source>
        <dbReference type="PROSITE" id="PS51635"/>
    </source>
</evidence>
<evidence type="ECO:0000256" key="4">
    <source>
        <dbReference type="PROSITE-ProRule" id="PRU01161"/>
    </source>
</evidence>